<dbReference type="InterPro" id="IPR023997">
    <property type="entry name" value="TonB-dep_OMP_SusC/RagA_CS"/>
</dbReference>
<keyword evidence="6 7" id="KW-0998">Cell outer membrane</keyword>
<dbReference type="Gene3D" id="2.170.130.10">
    <property type="entry name" value="TonB-dependent receptor, plug domain"/>
    <property type="match status" value="1"/>
</dbReference>
<proteinExistence type="inferred from homology"/>
<protein>
    <submittedName>
        <fullName evidence="9">TonB-linked outer membrane protein, SusC/RagA family</fullName>
    </submittedName>
</protein>
<dbReference type="SUPFAM" id="SSF56935">
    <property type="entry name" value="Porins"/>
    <property type="match status" value="1"/>
</dbReference>
<sequence length="1126" mass="124033">MIFTAWRQTGTGPSCSYYAFPRIVPFFSRKIRFPPLSKLRLRRELITPLLWILLLLFAPAAIAQQVTMNAKDMPVSKVLKDIKRQTGMSLLLDEQLLKQTHPVSVHVTNMEVNAFLQLCLRDQPLTFEIIKHVIIIKAKGDTVTKAAASGDIRGQVTDASNVPLIGASVRISGTSRGASTDENGRFVLKGAGQDVILEISFLGYQPQTVHVSGNKGEEVQVGLAVSNNKLDETIVIGYGSTLQRYNTGSISKISSKDIEKQPVGNVLQALQGLVPGLNIVQNTSFSNGRFSIDIRGKKDLFSAGSPNNPLFIIDGVPIPTSNGDINNVGLNQNGFSGNNSGQNPLYSLNPADIESVEVLRDADATAIYGSRGANGVILINTKKGKAGRNALDVNIYTGITAKPKRTSMLNTQQYLQMRREAFTNSGETPDTYNAYDLLSWDTTRYTDWQRKLGASALMYDGELAYSGGNEYTSFRMSGGMHRENTPVPKGFPDNFRDQRISSQLSVNHRSKDNRFNLSVMVNYAATSSRVPGGSFYLFDLPPNAPALLDSSGKLNFKDWGYNMPFEVTNLFQSYKASTNNIVTNLSLSYIVASGLTLSVSGGYTNTAMKQFQGVPAAIQGPDPSANSGYAQFGTNNIVSWIAEPKATYVKQMGEGRLEAMVGATLTESITDGTNISGYGFLSDALLENVGSAGSLYTTSNYAQYRFQGYFGRINYQYKGKYIANISGRRDGSSRFKANDQMGNFGAVGVAWLFSEERFMKDHLSFLSFGKLRGSLGTTGSPAANDYRYLEGWRSQSSTYDGTPIISYTQPYNPGFKWQVNKKLEAAVELGFLKDRLSVSAAWYQERSDDQLVTAPVPGYLGLIAGGVVENIPAKVQNRGWEFTVNSTNIESKNFHWTTNFNISINRNKLLAFPNLSLSSYADSYVVGMPTTIQLVYHYQGVDPATGLYQFEDLHKDGIYDDRDKIPMDLTPAFQGGMLNTLTYKNWSLSFLLDYKKQKGPYSLTNGTPGTLRNQPVTVLARWQKEGDMTPVRKYMTSDGDDGYLYSASDANIVDASYLRLQNLSLSYNLPEKWMHSAKISTCRIYVQGQNLLVISPYKGRDPVSPELTGYDYPPLATFTAGIQLTL</sequence>
<dbReference type="SUPFAM" id="SSF49464">
    <property type="entry name" value="Carboxypeptidase regulatory domain-like"/>
    <property type="match status" value="1"/>
</dbReference>
<comment type="subcellular location">
    <subcellularLocation>
        <location evidence="1 7">Cell outer membrane</location>
        <topology evidence="1 7">Multi-pass membrane protein</topology>
    </subcellularLocation>
</comment>
<dbReference type="RefSeq" id="WP_089714511.1">
    <property type="nucleotide sequence ID" value="NZ_FMAR01000015.1"/>
</dbReference>
<evidence type="ECO:0000256" key="3">
    <source>
        <dbReference type="ARBA" id="ARBA00022452"/>
    </source>
</evidence>
<keyword evidence="2 7" id="KW-0813">Transport</keyword>
<dbReference type="Pfam" id="PF13715">
    <property type="entry name" value="CarbopepD_reg_2"/>
    <property type="match status" value="1"/>
</dbReference>
<dbReference type="STRING" id="1335309.GA0116948_11528"/>
<evidence type="ECO:0000256" key="6">
    <source>
        <dbReference type="ARBA" id="ARBA00023237"/>
    </source>
</evidence>
<dbReference type="PROSITE" id="PS52016">
    <property type="entry name" value="TONB_DEPENDENT_REC_3"/>
    <property type="match status" value="1"/>
</dbReference>
<evidence type="ECO:0000313" key="9">
    <source>
        <dbReference type="EMBL" id="SCC56453.1"/>
    </source>
</evidence>
<dbReference type="InterPro" id="IPR037066">
    <property type="entry name" value="Plug_dom_sf"/>
</dbReference>
<keyword evidence="10" id="KW-1185">Reference proteome</keyword>
<organism evidence="9 10">
    <name type="scientific">Chitinophaga costaii</name>
    <dbReference type="NCBI Taxonomy" id="1335309"/>
    <lineage>
        <taxon>Bacteria</taxon>
        <taxon>Pseudomonadati</taxon>
        <taxon>Bacteroidota</taxon>
        <taxon>Chitinophagia</taxon>
        <taxon>Chitinophagales</taxon>
        <taxon>Chitinophagaceae</taxon>
        <taxon>Chitinophaga</taxon>
    </lineage>
</organism>
<accession>A0A1C4FLE2</accession>
<dbReference type="InterPro" id="IPR039426">
    <property type="entry name" value="TonB-dep_rcpt-like"/>
</dbReference>
<dbReference type="Pfam" id="PF07715">
    <property type="entry name" value="Plug"/>
    <property type="match status" value="1"/>
</dbReference>
<dbReference type="InterPro" id="IPR023996">
    <property type="entry name" value="TonB-dep_OMP_SusC/RagA"/>
</dbReference>
<keyword evidence="5 7" id="KW-0472">Membrane</keyword>
<keyword evidence="3 7" id="KW-1134">Transmembrane beta strand</keyword>
<evidence type="ECO:0000256" key="1">
    <source>
        <dbReference type="ARBA" id="ARBA00004571"/>
    </source>
</evidence>
<dbReference type="OrthoDB" id="9768177at2"/>
<dbReference type="Gene3D" id="2.40.170.20">
    <property type="entry name" value="TonB-dependent receptor, beta-barrel domain"/>
    <property type="match status" value="1"/>
</dbReference>
<feature type="domain" description="TonB-dependent receptor plug" evidence="8">
    <location>
        <begin position="246"/>
        <end position="376"/>
    </location>
</feature>
<dbReference type="Gene3D" id="3.55.50.30">
    <property type="match status" value="1"/>
</dbReference>
<keyword evidence="4 7" id="KW-0812">Transmembrane</keyword>
<dbReference type="EMBL" id="FMAR01000015">
    <property type="protein sequence ID" value="SCC56453.1"/>
    <property type="molecule type" value="Genomic_DNA"/>
</dbReference>
<dbReference type="Proteomes" id="UP000242818">
    <property type="component" value="Unassembled WGS sequence"/>
</dbReference>
<evidence type="ECO:0000256" key="2">
    <source>
        <dbReference type="ARBA" id="ARBA00022448"/>
    </source>
</evidence>
<gene>
    <name evidence="9" type="ORF">GA0116948_11528</name>
</gene>
<name>A0A1C4FLE2_9BACT</name>
<dbReference type="AlphaFoldDB" id="A0A1C4FLE2"/>
<dbReference type="InterPro" id="IPR012910">
    <property type="entry name" value="Plug_dom"/>
</dbReference>
<dbReference type="InterPro" id="IPR008969">
    <property type="entry name" value="CarboxyPept-like_regulatory"/>
</dbReference>
<evidence type="ECO:0000313" key="10">
    <source>
        <dbReference type="Proteomes" id="UP000242818"/>
    </source>
</evidence>
<evidence type="ECO:0000259" key="8">
    <source>
        <dbReference type="Pfam" id="PF07715"/>
    </source>
</evidence>
<dbReference type="GO" id="GO:0009279">
    <property type="term" value="C:cell outer membrane"/>
    <property type="evidence" value="ECO:0007669"/>
    <property type="project" value="UniProtKB-SubCell"/>
</dbReference>
<reference evidence="9 10" key="1">
    <citation type="submission" date="2016-08" db="EMBL/GenBank/DDBJ databases">
        <authorList>
            <person name="Seilhamer J.J."/>
        </authorList>
    </citation>
    <scope>NUCLEOTIDE SEQUENCE [LARGE SCALE GENOMIC DNA]</scope>
    <source>
        <strain evidence="9 10">A37T2</strain>
    </source>
</reference>
<evidence type="ECO:0000256" key="5">
    <source>
        <dbReference type="ARBA" id="ARBA00023136"/>
    </source>
</evidence>
<dbReference type="NCBIfam" id="TIGR04057">
    <property type="entry name" value="SusC_RagA_signa"/>
    <property type="match status" value="1"/>
</dbReference>
<dbReference type="Gene3D" id="2.60.40.1120">
    <property type="entry name" value="Carboxypeptidase-like, regulatory domain"/>
    <property type="match status" value="1"/>
</dbReference>
<dbReference type="InterPro" id="IPR036942">
    <property type="entry name" value="Beta-barrel_TonB_sf"/>
</dbReference>
<comment type="similarity">
    <text evidence="7">Belongs to the TonB-dependent receptor family.</text>
</comment>
<dbReference type="NCBIfam" id="TIGR04056">
    <property type="entry name" value="OMP_RagA_SusC"/>
    <property type="match status" value="1"/>
</dbReference>
<evidence type="ECO:0000256" key="4">
    <source>
        <dbReference type="ARBA" id="ARBA00022692"/>
    </source>
</evidence>
<evidence type="ECO:0000256" key="7">
    <source>
        <dbReference type="PROSITE-ProRule" id="PRU01360"/>
    </source>
</evidence>